<accession>A0ABS8MCU4</accession>
<keyword evidence="2" id="KW-1185">Reference proteome</keyword>
<name>A0ABS8MCU4_9FLAO</name>
<organism evidence="1 2">
    <name type="scientific">Flavobacterium piscisymbiosum</name>
    <dbReference type="NCBI Taxonomy" id="2893753"/>
    <lineage>
        <taxon>Bacteria</taxon>
        <taxon>Pseudomonadati</taxon>
        <taxon>Bacteroidota</taxon>
        <taxon>Flavobacteriia</taxon>
        <taxon>Flavobacteriales</taxon>
        <taxon>Flavobacteriaceae</taxon>
        <taxon>Flavobacterium</taxon>
    </lineage>
</organism>
<comment type="caution">
    <text evidence="1">The sequence shown here is derived from an EMBL/GenBank/DDBJ whole genome shotgun (WGS) entry which is preliminary data.</text>
</comment>
<gene>
    <name evidence="1" type="ORF">LNP81_10125</name>
</gene>
<dbReference type="EMBL" id="JAJJMM010000001">
    <property type="protein sequence ID" value="MCC9063351.1"/>
    <property type="molecule type" value="Genomic_DNA"/>
</dbReference>
<dbReference type="Proteomes" id="UP001430679">
    <property type="component" value="Unassembled WGS sequence"/>
</dbReference>
<evidence type="ECO:0000313" key="2">
    <source>
        <dbReference type="Proteomes" id="UP001430679"/>
    </source>
</evidence>
<dbReference type="RefSeq" id="WP_230035496.1">
    <property type="nucleotide sequence ID" value="NZ_JAJJMM010000001.1"/>
</dbReference>
<evidence type="ECO:0000313" key="1">
    <source>
        <dbReference type="EMBL" id="MCC9063351.1"/>
    </source>
</evidence>
<reference evidence="1" key="1">
    <citation type="submission" date="2021-11" db="EMBL/GenBank/DDBJ databases">
        <title>Description of novel Flavobacterium species.</title>
        <authorList>
            <person name="Saticioglu I.B."/>
            <person name="Ay H."/>
            <person name="Altun S."/>
            <person name="Duman M."/>
        </authorList>
    </citation>
    <scope>NUCLEOTIDE SEQUENCE</scope>
    <source>
        <strain evidence="1">F-30</strain>
    </source>
</reference>
<proteinExistence type="predicted"/>
<protein>
    <submittedName>
        <fullName evidence="1">Uncharacterized protein</fullName>
    </submittedName>
</protein>
<sequence length="225" mass="26341">MNTNSSFFVYALPKSNSLGHSVKDKDIAHGLKKVVDAFEKNFEGYQSGNIQLEIFYKKDDKHELVLAQQTISKMNIFLGLPVHTWENSGDEYLKSAIRWESSSKSIFDVLDYLAVHKKELLPLFHFTVLQFYHYGTKITENAQITYIVDSAKLFIDLYMILPYSLHEERMYQLIASLYKELPFKLNPKNFRRLGPKNNRRALWKLDDETQQLLESYLEINEDLSS</sequence>